<evidence type="ECO:0000256" key="4">
    <source>
        <dbReference type="ARBA" id="ARBA00022801"/>
    </source>
</evidence>
<dbReference type="InterPro" id="IPR001563">
    <property type="entry name" value="Peptidase_S10"/>
</dbReference>
<proteinExistence type="inferred from homology"/>
<protein>
    <submittedName>
        <fullName evidence="6">Alpha/beta-hydrolase</fullName>
    </submittedName>
</protein>
<accession>A0AA38RJX3</accession>
<evidence type="ECO:0000313" key="6">
    <source>
        <dbReference type="EMBL" id="KAJ9132404.1"/>
    </source>
</evidence>
<dbReference type="Proteomes" id="UP001174691">
    <property type="component" value="Unassembled WGS sequence"/>
</dbReference>
<reference evidence="6" key="1">
    <citation type="submission" date="2022-07" db="EMBL/GenBank/DDBJ databases">
        <title>Fungi with potential for degradation of polypropylene.</title>
        <authorList>
            <person name="Gostincar C."/>
        </authorList>
    </citation>
    <scope>NUCLEOTIDE SEQUENCE</scope>
    <source>
        <strain evidence="6">EXF-13287</strain>
    </source>
</reference>
<keyword evidence="3" id="KW-0645">Protease</keyword>
<keyword evidence="7" id="KW-1185">Reference proteome</keyword>
<dbReference type="EMBL" id="JANBVN010000218">
    <property type="protein sequence ID" value="KAJ9132404.1"/>
    <property type="molecule type" value="Genomic_DNA"/>
</dbReference>
<keyword evidence="4" id="KW-0378">Hydrolase</keyword>
<dbReference type="InterPro" id="IPR029058">
    <property type="entry name" value="AB_hydrolase_fold"/>
</dbReference>
<comment type="similarity">
    <text evidence="1">Belongs to the peptidase S10 family.</text>
</comment>
<dbReference type="PANTHER" id="PTHR11802">
    <property type="entry name" value="SERINE PROTEASE FAMILY S10 SERINE CARBOXYPEPTIDASE"/>
    <property type="match status" value="1"/>
</dbReference>
<dbReference type="PRINTS" id="PR00724">
    <property type="entry name" value="CRBOXYPTASEC"/>
</dbReference>
<dbReference type="Gene3D" id="3.40.50.1820">
    <property type="entry name" value="alpha/beta hydrolase"/>
    <property type="match status" value="1"/>
</dbReference>
<comment type="caution">
    <text evidence="6">The sequence shown here is derived from an EMBL/GenBank/DDBJ whole genome shotgun (WGS) entry which is preliminary data.</text>
</comment>
<evidence type="ECO:0000313" key="7">
    <source>
        <dbReference type="Proteomes" id="UP001174691"/>
    </source>
</evidence>
<name>A0AA38RJX3_9PEZI</name>
<dbReference type="PANTHER" id="PTHR11802:SF479">
    <property type="entry name" value="CARBOXYPEPTIDASE"/>
    <property type="match status" value="1"/>
</dbReference>
<dbReference type="GO" id="GO:0006508">
    <property type="term" value="P:proteolysis"/>
    <property type="evidence" value="ECO:0007669"/>
    <property type="project" value="UniProtKB-KW"/>
</dbReference>
<evidence type="ECO:0000256" key="2">
    <source>
        <dbReference type="ARBA" id="ARBA00022645"/>
    </source>
</evidence>
<dbReference type="AlphaFoldDB" id="A0AA38RJX3"/>
<dbReference type="GO" id="GO:0004185">
    <property type="term" value="F:serine-type carboxypeptidase activity"/>
    <property type="evidence" value="ECO:0007669"/>
    <property type="project" value="InterPro"/>
</dbReference>
<dbReference type="SUPFAM" id="SSF53474">
    <property type="entry name" value="alpha/beta-Hydrolases"/>
    <property type="match status" value="1"/>
</dbReference>
<evidence type="ECO:0000256" key="5">
    <source>
        <dbReference type="ARBA" id="ARBA00023180"/>
    </source>
</evidence>
<keyword evidence="5" id="KW-0325">Glycoprotein</keyword>
<sequence length="574" mass="60701">MAMIDEIPNQHNLPEFAVDGVNLPNVGFDVGESYAGSLPIGDANLGAELFYWFFPSTSEEAQTNKEILLWVTGGPGCSSVGELLQENGPLLWQPGTFAPVANPWSWHRLTNVVWIDQPVGAGFSTGNATARDEHDVASQFMGFWRNFVDAFALQGYKVYVTGSSYSGMYCPYIAGAMLDAADKTYFDVSGMMIFDGTYSNPILQQDLTAATFHDQWSNVFAFNASFKDSLRSAAQSCGYTDYLAKYLVYPALEPQPSLPPGSLPDGSAPRPGCDLLNTFYTAATDANPCFSPYDILTVCPRKYDPLGFSDGVDFVPDGAAVYFDLPEVKTAIHAPNKTWLFCQSGNNGVEVFVNGTDDSLLSGPGSQPVLPGVIDRTQNVIIAHGARDWVLMEKGTLLMLQNLTWGGKLGFESDPRSQGNELIMPGLSDEYVSALQSAGAVVGLTAGGGRGVVGTVHAERGLTYLGVDTSGHFLSMAAPEVSFRALEVLLGRVNGFDGAEPFTVDVGFASGVAGNGTSGAQVSYGVTGGSAMQAGPAAASAEPVKKTSGAERRDVGSASLLTGVVVLGCAFLTL</sequence>
<dbReference type="Pfam" id="PF00450">
    <property type="entry name" value="Peptidase_S10"/>
    <property type="match status" value="1"/>
</dbReference>
<keyword evidence="2" id="KW-0121">Carboxypeptidase</keyword>
<gene>
    <name evidence="6" type="ORF">NKR19_g9305</name>
</gene>
<evidence type="ECO:0000256" key="1">
    <source>
        <dbReference type="ARBA" id="ARBA00009431"/>
    </source>
</evidence>
<evidence type="ECO:0000256" key="3">
    <source>
        <dbReference type="ARBA" id="ARBA00022670"/>
    </source>
</evidence>
<organism evidence="6 7">
    <name type="scientific">Coniochaeta hoffmannii</name>
    <dbReference type="NCBI Taxonomy" id="91930"/>
    <lineage>
        <taxon>Eukaryota</taxon>
        <taxon>Fungi</taxon>
        <taxon>Dikarya</taxon>
        <taxon>Ascomycota</taxon>
        <taxon>Pezizomycotina</taxon>
        <taxon>Sordariomycetes</taxon>
        <taxon>Sordariomycetidae</taxon>
        <taxon>Coniochaetales</taxon>
        <taxon>Coniochaetaceae</taxon>
        <taxon>Coniochaeta</taxon>
    </lineage>
</organism>